<feature type="domain" description="Cbl-PTB" evidence="5">
    <location>
        <begin position="1"/>
        <end position="121"/>
    </location>
</feature>
<name>A0A8J6NYE7_9GAMM</name>
<dbReference type="InterPro" id="IPR000688">
    <property type="entry name" value="HypA/HybF"/>
</dbReference>
<dbReference type="AlphaFoldDB" id="A0A8J6NYE7"/>
<dbReference type="GO" id="GO:0016151">
    <property type="term" value="F:nickel cation binding"/>
    <property type="evidence" value="ECO:0007669"/>
    <property type="project" value="UniProtKB-UniRule"/>
</dbReference>
<dbReference type="NCBIfam" id="TIGR00100">
    <property type="entry name" value="hypA"/>
    <property type="match status" value="1"/>
</dbReference>
<accession>A0A8J6NYE7</accession>
<feature type="binding site" evidence="4">
    <location>
        <position position="92"/>
    </location>
    <ligand>
        <name>Zn(2+)</name>
        <dbReference type="ChEBI" id="CHEBI:29105"/>
    </ligand>
</feature>
<dbReference type="PANTHER" id="PTHR34535">
    <property type="entry name" value="HYDROGENASE MATURATION FACTOR HYPA"/>
    <property type="match status" value="1"/>
</dbReference>
<organism evidence="6 7">
    <name type="scientific">Candidatus Thiopontia autotrophica</name>
    <dbReference type="NCBI Taxonomy" id="2841688"/>
    <lineage>
        <taxon>Bacteria</taxon>
        <taxon>Pseudomonadati</taxon>
        <taxon>Pseudomonadota</taxon>
        <taxon>Gammaproteobacteria</taxon>
        <taxon>Candidatus Thiopontia</taxon>
    </lineage>
</organism>
<feature type="binding site" evidence="4">
    <location>
        <position position="73"/>
    </location>
    <ligand>
        <name>Zn(2+)</name>
        <dbReference type="ChEBI" id="CHEBI:29105"/>
    </ligand>
</feature>
<reference evidence="6 7" key="1">
    <citation type="submission" date="2020-08" db="EMBL/GenBank/DDBJ databases">
        <title>Bridging the membrane lipid divide: bacteria of the FCB group superphylum have the potential to synthesize archaeal ether lipids.</title>
        <authorList>
            <person name="Villanueva L."/>
            <person name="Von Meijenfeldt F.A.B."/>
            <person name="Westbye A.B."/>
            <person name="Yadav S."/>
            <person name="Hopmans E.C."/>
            <person name="Dutilh B.E."/>
            <person name="Sinninghe Damste J.S."/>
        </authorList>
    </citation>
    <scope>NUCLEOTIDE SEQUENCE [LARGE SCALE GENOMIC DNA]</scope>
    <source>
        <strain evidence="6">NIOZ-UU100</strain>
    </source>
</reference>
<gene>
    <name evidence="4 6" type="primary">hypA</name>
    <name evidence="6" type="ORF">H8D24_06460</name>
</gene>
<dbReference type="HAMAP" id="MF_00213">
    <property type="entry name" value="HypA_HybF"/>
    <property type="match status" value="1"/>
</dbReference>
<keyword evidence="1 4" id="KW-0533">Nickel</keyword>
<evidence type="ECO:0000256" key="3">
    <source>
        <dbReference type="ARBA" id="ARBA00022833"/>
    </source>
</evidence>
<dbReference type="Proteomes" id="UP000654401">
    <property type="component" value="Unassembled WGS sequence"/>
</dbReference>
<dbReference type="PANTHER" id="PTHR34535:SF3">
    <property type="entry name" value="HYDROGENASE MATURATION FACTOR HYPA"/>
    <property type="match status" value="1"/>
</dbReference>
<dbReference type="Pfam" id="PF01155">
    <property type="entry name" value="HypA"/>
    <property type="match status" value="1"/>
</dbReference>
<dbReference type="InterPro" id="IPR024159">
    <property type="entry name" value="Cbl_PTB"/>
</dbReference>
<comment type="caution">
    <text evidence="6">The sequence shown here is derived from an EMBL/GenBank/DDBJ whole genome shotgun (WGS) entry which is preliminary data.</text>
</comment>
<evidence type="ECO:0000313" key="6">
    <source>
        <dbReference type="EMBL" id="MBC8520029.1"/>
    </source>
</evidence>
<evidence type="ECO:0000256" key="4">
    <source>
        <dbReference type="HAMAP-Rule" id="MF_00213"/>
    </source>
</evidence>
<sequence>MHELSVCQSILSQVETIAQQHQATAVTLIQLKIGSLSGVETPLLINAWTIASADTIAAEARLEIEEMPITIYCPSCDRESSAKANRMVCSHCGEWRTQLVSGDEMLLQSIELDKPTERENV</sequence>
<keyword evidence="2 4" id="KW-0479">Metal-binding</keyword>
<dbReference type="GO" id="GO:0008270">
    <property type="term" value="F:zinc ion binding"/>
    <property type="evidence" value="ECO:0007669"/>
    <property type="project" value="UniProtKB-UniRule"/>
</dbReference>
<dbReference type="EMBL" id="JACNFK010000033">
    <property type="protein sequence ID" value="MBC8520029.1"/>
    <property type="molecule type" value="Genomic_DNA"/>
</dbReference>
<dbReference type="PIRSF" id="PIRSF004761">
    <property type="entry name" value="Hydrgn_mat_HypA"/>
    <property type="match status" value="1"/>
</dbReference>
<protein>
    <recommendedName>
        <fullName evidence="4">Hydrogenase maturation factor HypA</fullName>
    </recommendedName>
</protein>
<evidence type="ECO:0000256" key="1">
    <source>
        <dbReference type="ARBA" id="ARBA00022596"/>
    </source>
</evidence>
<feature type="binding site" evidence="4">
    <location>
        <position position="76"/>
    </location>
    <ligand>
        <name>Zn(2+)</name>
        <dbReference type="ChEBI" id="CHEBI:29105"/>
    </ligand>
</feature>
<feature type="binding site" evidence="4">
    <location>
        <position position="89"/>
    </location>
    <ligand>
        <name>Zn(2+)</name>
        <dbReference type="ChEBI" id="CHEBI:29105"/>
    </ligand>
</feature>
<comment type="similarity">
    <text evidence="4">Belongs to the HypA/HybF family.</text>
</comment>
<dbReference type="PROSITE" id="PS51506">
    <property type="entry name" value="CBL_PTB"/>
    <property type="match status" value="1"/>
</dbReference>
<keyword evidence="3 4" id="KW-0862">Zinc</keyword>
<evidence type="ECO:0000256" key="2">
    <source>
        <dbReference type="ARBA" id="ARBA00022723"/>
    </source>
</evidence>
<evidence type="ECO:0000259" key="5">
    <source>
        <dbReference type="PROSITE" id="PS51506"/>
    </source>
</evidence>
<proteinExistence type="inferred from homology"/>
<dbReference type="GO" id="GO:0001784">
    <property type="term" value="F:phosphotyrosine residue binding"/>
    <property type="evidence" value="ECO:0007669"/>
    <property type="project" value="InterPro"/>
</dbReference>
<dbReference type="Gene3D" id="3.30.2320.80">
    <property type="match status" value="1"/>
</dbReference>
<feature type="binding site" evidence="4">
    <location>
        <position position="2"/>
    </location>
    <ligand>
        <name>Ni(2+)</name>
        <dbReference type="ChEBI" id="CHEBI:49786"/>
    </ligand>
</feature>
<comment type="function">
    <text evidence="4">Involved in the maturation of [NiFe] hydrogenases. Required for nickel insertion into the metal center of the hydrogenase.</text>
</comment>
<dbReference type="GO" id="GO:0051604">
    <property type="term" value="P:protein maturation"/>
    <property type="evidence" value="ECO:0007669"/>
    <property type="project" value="InterPro"/>
</dbReference>
<evidence type="ECO:0000313" key="7">
    <source>
        <dbReference type="Proteomes" id="UP000654401"/>
    </source>
</evidence>